<evidence type="ECO:0000313" key="1">
    <source>
        <dbReference type="EMBL" id="KAK9099063.1"/>
    </source>
</evidence>
<proteinExistence type="predicted"/>
<reference evidence="1 2" key="1">
    <citation type="submission" date="2024-01" db="EMBL/GenBank/DDBJ databases">
        <title>Genome assemblies of Stephania.</title>
        <authorList>
            <person name="Yang L."/>
        </authorList>
    </citation>
    <scope>NUCLEOTIDE SEQUENCE [LARGE SCALE GENOMIC DNA]</scope>
    <source>
        <strain evidence="1">YNDBR</strain>
        <tissue evidence="1">Leaf</tissue>
    </source>
</reference>
<sequence length="87" mass="9617">MFGELGLVWHQPVLAASWLEGATNLANGNRRNILCRPGSLALMWSLWLETHAFSWRWKGIGRCGSPQRGTLQPSLVITKSLKCGGIN</sequence>
<keyword evidence="2" id="KW-1185">Reference proteome</keyword>
<dbReference type="Proteomes" id="UP001420932">
    <property type="component" value="Unassembled WGS sequence"/>
</dbReference>
<dbReference type="AlphaFoldDB" id="A0AAP0EYD9"/>
<dbReference type="EMBL" id="JBBNAF010000011">
    <property type="protein sequence ID" value="KAK9099063.1"/>
    <property type="molecule type" value="Genomic_DNA"/>
</dbReference>
<comment type="caution">
    <text evidence="1">The sequence shown here is derived from an EMBL/GenBank/DDBJ whole genome shotgun (WGS) entry which is preliminary data.</text>
</comment>
<name>A0AAP0EYD9_9MAGN</name>
<accession>A0AAP0EYD9</accession>
<protein>
    <submittedName>
        <fullName evidence="1">Uncharacterized protein</fullName>
    </submittedName>
</protein>
<evidence type="ECO:0000313" key="2">
    <source>
        <dbReference type="Proteomes" id="UP001420932"/>
    </source>
</evidence>
<organism evidence="1 2">
    <name type="scientific">Stephania yunnanensis</name>
    <dbReference type="NCBI Taxonomy" id="152371"/>
    <lineage>
        <taxon>Eukaryota</taxon>
        <taxon>Viridiplantae</taxon>
        <taxon>Streptophyta</taxon>
        <taxon>Embryophyta</taxon>
        <taxon>Tracheophyta</taxon>
        <taxon>Spermatophyta</taxon>
        <taxon>Magnoliopsida</taxon>
        <taxon>Ranunculales</taxon>
        <taxon>Menispermaceae</taxon>
        <taxon>Menispermoideae</taxon>
        <taxon>Cissampelideae</taxon>
        <taxon>Stephania</taxon>
    </lineage>
</organism>
<gene>
    <name evidence="1" type="ORF">Syun_026108</name>
</gene>